<feature type="compositionally biased region" description="Acidic residues" evidence="2">
    <location>
        <begin position="448"/>
        <end position="460"/>
    </location>
</feature>
<feature type="domain" description="CCHC-type" evidence="3">
    <location>
        <begin position="173"/>
        <end position="189"/>
    </location>
</feature>
<dbReference type="GO" id="GO:0008270">
    <property type="term" value="F:zinc ion binding"/>
    <property type="evidence" value="ECO:0007669"/>
    <property type="project" value="UniProtKB-KW"/>
</dbReference>
<accession>A0A3R7QZB8</accession>
<gene>
    <name evidence="4" type="ORF">C7M84_022283</name>
</gene>
<proteinExistence type="predicted"/>
<dbReference type="AlphaFoldDB" id="A0A3R7QZB8"/>
<evidence type="ECO:0000259" key="3">
    <source>
        <dbReference type="PROSITE" id="PS50158"/>
    </source>
</evidence>
<dbReference type="PROSITE" id="PS50158">
    <property type="entry name" value="ZF_CCHC"/>
    <property type="match status" value="1"/>
</dbReference>
<reference evidence="4 5" key="2">
    <citation type="submission" date="2019-01" db="EMBL/GenBank/DDBJ databases">
        <title>The decoding of complex shrimp genome reveals the adaptation for benthos swimmer, frequently molting mechanism and breeding impact on genome.</title>
        <authorList>
            <person name="Sun Y."/>
            <person name="Gao Y."/>
            <person name="Yu Y."/>
        </authorList>
    </citation>
    <scope>NUCLEOTIDE SEQUENCE [LARGE SCALE GENOMIC DNA]</scope>
    <source>
        <tissue evidence="4">Muscle</tissue>
    </source>
</reference>
<keyword evidence="1" id="KW-0479">Metal-binding</keyword>
<feature type="region of interest" description="Disordered" evidence="2">
    <location>
        <begin position="196"/>
        <end position="219"/>
    </location>
</feature>
<reference evidence="4 5" key="1">
    <citation type="submission" date="2018-04" db="EMBL/GenBank/DDBJ databases">
        <authorList>
            <person name="Zhang X."/>
            <person name="Yuan J."/>
            <person name="Li F."/>
            <person name="Xiang J."/>
        </authorList>
    </citation>
    <scope>NUCLEOTIDE SEQUENCE [LARGE SCALE GENOMIC DNA]</scope>
    <source>
        <tissue evidence="4">Muscle</tissue>
    </source>
</reference>
<comment type="caution">
    <text evidence="4">The sequence shown here is derived from an EMBL/GenBank/DDBJ whole genome shotgun (WGS) entry which is preliminary data.</text>
</comment>
<evidence type="ECO:0000313" key="5">
    <source>
        <dbReference type="Proteomes" id="UP000283509"/>
    </source>
</evidence>
<organism evidence="4 5">
    <name type="scientific">Penaeus vannamei</name>
    <name type="common">Whiteleg shrimp</name>
    <name type="synonym">Litopenaeus vannamei</name>
    <dbReference type="NCBI Taxonomy" id="6689"/>
    <lineage>
        <taxon>Eukaryota</taxon>
        <taxon>Metazoa</taxon>
        <taxon>Ecdysozoa</taxon>
        <taxon>Arthropoda</taxon>
        <taxon>Crustacea</taxon>
        <taxon>Multicrustacea</taxon>
        <taxon>Malacostraca</taxon>
        <taxon>Eumalacostraca</taxon>
        <taxon>Eucarida</taxon>
        <taxon>Decapoda</taxon>
        <taxon>Dendrobranchiata</taxon>
        <taxon>Penaeoidea</taxon>
        <taxon>Penaeidae</taxon>
        <taxon>Penaeus</taxon>
    </lineage>
</organism>
<dbReference type="OrthoDB" id="6382106at2759"/>
<keyword evidence="5" id="KW-1185">Reference proteome</keyword>
<evidence type="ECO:0000256" key="2">
    <source>
        <dbReference type="SAM" id="MobiDB-lite"/>
    </source>
</evidence>
<feature type="compositionally biased region" description="Polar residues" evidence="2">
    <location>
        <begin position="111"/>
        <end position="134"/>
    </location>
</feature>
<feature type="region of interest" description="Disordered" evidence="2">
    <location>
        <begin position="421"/>
        <end position="460"/>
    </location>
</feature>
<dbReference type="EMBL" id="QCYY01000531">
    <property type="protein sequence ID" value="ROT84523.1"/>
    <property type="molecule type" value="Genomic_DNA"/>
</dbReference>
<feature type="region of interest" description="Disordered" evidence="2">
    <location>
        <begin position="111"/>
        <end position="145"/>
    </location>
</feature>
<evidence type="ECO:0000256" key="1">
    <source>
        <dbReference type="PROSITE-ProRule" id="PRU00047"/>
    </source>
</evidence>
<dbReference type="Proteomes" id="UP000283509">
    <property type="component" value="Unassembled WGS sequence"/>
</dbReference>
<sequence>MEGLVRRTFTAGLPGWLRRQLVLLDFPTTRKMAEKCQAAWDTTVGVKHVLPSIFSYPRAGHSLYSGPSSATQSAPMALGLHAPGRLTAEDVPALEYYSDGPLQVAPVLGTPASNLTNSTRSVLQQVRPQKQPTALPQPLSSPRRRSSLAVNRHWCEYHRVESHNTSECRASQRRCFGCGEPGHFVAMCPFGQCRPGQGSRPTGGQGTQGTLDKHVQQKSGGRPMITLTINGQTSFTEPVLSMASISPVICLEWTCSSDSFRLCFSAEPLGNYVELSGHRCDVRFTRLESSAPLHTPACHEIQESRTEASTFQPSRCISPVHVAESAVVEPRSGRFLSATVSRFVPTNAHLALVEGSTSRLTVPRTLVAVHDRRSSVWVVNPYPKPRKVSPGTVIGYAEFLEPDDITPVGGDVAVLNTTPSSVNAEVHTSSDPDPGLRQNPSSTLDVDPLGDNDSPSEGEFLDDEFDSFDACLDFGYQDSEFFVFPDTPALDKAHQQDTSRVASAGGDTVSNQPAWTQLPLDHLTADQVAQLTTMLNNFPGLFSGDKFTIGVYLGCSAV</sequence>
<protein>
    <recommendedName>
        <fullName evidence="3">CCHC-type domain-containing protein</fullName>
    </recommendedName>
</protein>
<feature type="compositionally biased region" description="Polar residues" evidence="2">
    <location>
        <begin position="421"/>
        <end position="431"/>
    </location>
</feature>
<keyword evidence="1" id="KW-0863">Zinc-finger</keyword>
<dbReference type="InterPro" id="IPR001878">
    <property type="entry name" value="Znf_CCHC"/>
</dbReference>
<name>A0A3R7QZB8_PENVA</name>
<dbReference type="GO" id="GO:0003676">
    <property type="term" value="F:nucleic acid binding"/>
    <property type="evidence" value="ECO:0007669"/>
    <property type="project" value="InterPro"/>
</dbReference>
<evidence type="ECO:0000313" key="4">
    <source>
        <dbReference type="EMBL" id="ROT84523.1"/>
    </source>
</evidence>
<keyword evidence="1" id="KW-0862">Zinc</keyword>